<dbReference type="InterPro" id="IPR019819">
    <property type="entry name" value="Carboxylesterase_B_CS"/>
</dbReference>
<dbReference type="PANTHER" id="PTHR43142">
    <property type="entry name" value="CARBOXYLIC ESTER HYDROLASE"/>
    <property type="match status" value="1"/>
</dbReference>
<reference evidence="8 9" key="1">
    <citation type="journal article" date="2018" name="Elife">
        <title>Firefly genomes illuminate parallel origins of bioluminescence in beetles.</title>
        <authorList>
            <person name="Fallon T.R."/>
            <person name="Lower S.E."/>
            <person name="Chang C.H."/>
            <person name="Bessho-Uehara M."/>
            <person name="Martin G.J."/>
            <person name="Bewick A.J."/>
            <person name="Behringer M."/>
            <person name="Debat H.J."/>
            <person name="Wong I."/>
            <person name="Day J.C."/>
            <person name="Suvorov A."/>
            <person name="Silva C.J."/>
            <person name="Stanger-Hall K.F."/>
            <person name="Hall D.W."/>
            <person name="Schmitz R.J."/>
            <person name="Nelson D.R."/>
            <person name="Lewis S.M."/>
            <person name="Shigenobu S."/>
            <person name="Bybee S.M."/>
            <person name="Larracuente A.M."/>
            <person name="Oba Y."/>
            <person name="Weng J.K."/>
        </authorList>
    </citation>
    <scope>NUCLEOTIDE SEQUENCE [LARGE SCALE GENOMIC DNA]</scope>
    <source>
        <strain evidence="8">1611_PpyrPB1</strain>
        <tissue evidence="8">Whole body</tissue>
    </source>
</reference>
<name>A0A5N4A0D3_PHOPY</name>
<dbReference type="Proteomes" id="UP000327044">
    <property type="component" value="Unassembled WGS sequence"/>
</dbReference>
<evidence type="ECO:0000313" key="8">
    <source>
        <dbReference type="EMBL" id="KAB0790784.1"/>
    </source>
</evidence>
<sequence>MDDVYITTKCGTLKGKIETDYKGNAYYSFRGIPYAKPPLGSTSSRPFKLQGHDNVDGSEDCLFVNVYTPNLGNRSNSLLPVMCWIHGGGFLSGSGNSDWYGPDYLLKENVVLVTINYRLGILGFLNFDNPALDVPGNAGFKDQVMALRWIQENIRCFGGDPNNVTIFGNSSGGISVHLLVLSSLAKGLFHKAIMQSGTALGSWSDGKRSVEYLEIAFNIKASEETFLKLLQKMPIEEIMELQSKIPDICTAYSQRPFGPVVESYTSKSSFILEEPLTILRSGTYNDVSLMIGYTSRECLLIHFMNRNANVPNKGLDIITDFEMEIPRTLNVIKGTSLSKRMAEKIKFFYLGNKEWADEIKSQYYLLKTDNMFIWPIQKNLRYHAKSSTNPTYFYRMSIDTSINLFKRSINIKLPGVSHGDELGYLFKRSRIPPPLPNSLEMNGIERFTKLWTNFARTGNPNPTECTSLIDVHWKPIDKCNLHYLDIGENLTVGVNPDENRVRFWNELEILSLGDSKL</sequence>
<evidence type="ECO:0000256" key="6">
    <source>
        <dbReference type="RuleBase" id="RU361235"/>
    </source>
</evidence>
<dbReference type="PROSITE" id="PS00941">
    <property type="entry name" value="CARBOXYLESTERASE_B_2"/>
    <property type="match status" value="1"/>
</dbReference>
<evidence type="ECO:0000256" key="3">
    <source>
        <dbReference type="ARBA" id="ARBA00022801"/>
    </source>
</evidence>
<gene>
    <name evidence="8" type="ORF">PPYR_15294</name>
</gene>
<keyword evidence="3 6" id="KW-0378">Hydrolase</keyword>
<dbReference type="EMBL" id="VVIM01000761">
    <property type="protein sequence ID" value="KAB0790784.1"/>
    <property type="molecule type" value="Genomic_DNA"/>
</dbReference>
<evidence type="ECO:0000256" key="5">
    <source>
        <dbReference type="ARBA" id="ARBA00023180"/>
    </source>
</evidence>
<dbReference type="InterPro" id="IPR002018">
    <property type="entry name" value="CarbesteraseB"/>
</dbReference>
<accession>A0A5N4A0D3</accession>
<comment type="similarity">
    <text evidence="1 6">Belongs to the type-B carboxylesterase/lipase family.</text>
</comment>
<keyword evidence="9" id="KW-1185">Reference proteome</keyword>
<proteinExistence type="inferred from homology"/>
<organism evidence="8 9">
    <name type="scientific">Photinus pyralis</name>
    <name type="common">Common eastern firefly</name>
    <name type="synonym">Lampyris pyralis</name>
    <dbReference type="NCBI Taxonomy" id="7054"/>
    <lineage>
        <taxon>Eukaryota</taxon>
        <taxon>Metazoa</taxon>
        <taxon>Ecdysozoa</taxon>
        <taxon>Arthropoda</taxon>
        <taxon>Hexapoda</taxon>
        <taxon>Insecta</taxon>
        <taxon>Pterygota</taxon>
        <taxon>Neoptera</taxon>
        <taxon>Endopterygota</taxon>
        <taxon>Coleoptera</taxon>
        <taxon>Polyphaga</taxon>
        <taxon>Elateriformia</taxon>
        <taxon>Elateroidea</taxon>
        <taxon>Lampyridae</taxon>
        <taxon>Lampyrinae</taxon>
        <taxon>Photinus</taxon>
    </lineage>
</organism>
<dbReference type="Pfam" id="PF00135">
    <property type="entry name" value="COesterase"/>
    <property type="match status" value="2"/>
</dbReference>
<dbReference type="InterPro" id="IPR029058">
    <property type="entry name" value="AB_hydrolase_fold"/>
</dbReference>
<feature type="domain" description="Carboxylesterase type B" evidence="7">
    <location>
        <begin position="5"/>
        <end position="41"/>
    </location>
</feature>
<dbReference type="InParanoid" id="A0A5N4A0D3"/>
<dbReference type="PANTHER" id="PTHR43142:SF1">
    <property type="entry name" value="CARBOXYLIC ESTER HYDROLASE"/>
    <property type="match status" value="1"/>
</dbReference>
<evidence type="ECO:0000256" key="4">
    <source>
        <dbReference type="ARBA" id="ARBA00023157"/>
    </source>
</evidence>
<dbReference type="PROSITE" id="PS00122">
    <property type="entry name" value="CARBOXYLESTERASE_B_1"/>
    <property type="match status" value="1"/>
</dbReference>
<keyword evidence="5" id="KW-0325">Glycoprotein</keyword>
<feature type="domain" description="Carboxylesterase type B" evidence="7">
    <location>
        <begin position="52"/>
        <end position="504"/>
    </location>
</feature>
<evidence type="ECO:0000313" key="9">
    <source>
        <dbReference type="Proteomes" id="UP000327044"/>
    </source>
</evidence>
<keyword evidence="2" id="KW-0719">Serine esterase</keyword>
<evidence type="ECO:0000259" key="7">
    <source>
        <dbReference type="Pfam" id="PF00135"/>
    </source>
</evidence>
<keyword evidence="4" id="KW-1015">Disulfide bond</keyword>
<dbReference type="GO" id="GO:0052689">
    <property type="term" value="F:carboxylic ester hydrolase activity"/>
    <property type="evidence" value="ECO:0007669"/>
    <property type="project" value="UniProtKB-KW"/>
</dbReference>
<dbReference type="SUPFAM" id="SSF53474">
    <property type="entry name" value="alpha/beta-Hydrolases"/>
    <property type="match status" value="1"/>
</dbReference>
<dbReference type="EC" id="3.1.1.-" evidence="6"/>
<evidence type="ECO:0000256" key="2">
    <source>
        <dbReference type="ARBA" id="ARBA00022487"/>
    </source>
</evidence>
<dbReference type="InterPro" id="IPR019826">
    <property type="entry name" value="Carboxylesterase_B_AS"/>
</dbReference>
<protein>
    <recommendedName>
        <fullName evidence="6">Carboxylic ester hydrolase</fullName>
        <ecNumber evidence="6">3.1.1.-</ecNumber>
    </recommendedName>
</protein>
<dbReference type="AlphaFoldDB" id="A0A5N4A0D3"/>
<comment type="caution">
    <text evidence="8">The sequence shown here is derived from an EMBL/GenBank/DDBJ whole genome shotgun (WGS) entry which is preliminary data.</text>
</comment>
<dbReference type="Gene3D" id="3.40.50.1820">
    <property type="entry name" value="alpha/beta hydrolase"/>
    <property type="match status" value="1"/>
</dbReference>
<evidence type="ECO:0000256" key="1">
    <source>
        <dbReference type="ARBA" id="ARBA00005964"/>
    </source>
</evidence>